<keyword evidence="1" id="KW-0677">Repeat</keyword>
<dbReference type="Proteomes" id="UP000307440">
    <property type="component" value="Unassembled WGS sequence"/>
</dbReference>
<dbReference type="Gene3D" id="1.25.40.20">
    <property type="entry name" value="Ankyrin repeat-containing domain"/>
    <property type="match status" value="2"/>
</dbReference>
<dbReference type="Pfam" id="PF24883">
    <property type="entry name" value="NPHP3_N"/>
    <property type="match status" value="1"/>
</dbReference>
<evidence type="ECO:0000256" key="2">
    <source>
        <dbReference type="SAM" id="MobiDB-lite"/>
    </source>
</evidence>
<protein>
    <recommendedName>
        <fullName evidence="3">Nephrocystin 3-like N-terminal domain-containing protein</fullName>
    </recommendedName>
</protein>
<evidence type="ECO:0000313" key="4">
    <source>
        <dbReference type="EMBL" id="TFK16757.1"/>
    </source>
</evidence>
<dbReference type="SUPFAM" id="SSF52540">
    <property type="entry name" value="P-loop containing nucleoside triphosphate hydrolases"/>
    <property type="match status" value="1"/>
</dbReference>
<sequence>MHRKSRNWIGKKINKLQEIFSDNAAADRRAGTEREEGSSADPRPIAPTNLPRNSDQGSTAEARLPGATAPEASTPKEQKGGAPRHVQVQTSRAGGVPGNAQKEGLPVNTEPVIPTTGHSQDNQESAPQASSLETFKDGPATPAKVELSTEGGMLNKAQGVHFAGSTTLNSTQIHNTTTHVYNAVQPDVSEKDAQLFEKIVEWLSDINYHAIQADNYGKRAEGTGEWVFDDPKIVDWLGGVLGILWGVGMPGAGKTVLASIIIDHLLQKAMANKRICVAFAFSRYTDQFTGDKVLGGLLRQVVQDHPATLAFVKPMYDYHHQRKTRPSQKELLDVIRAIFNSDLFDEKFCALDGLDEAFEDTQVDVLDALADLPANLLLMSRPLPLLKDRVPNATFIDIILHEADIIQMIEDKIGRMPRLRNLLEKGDWKEKVVKAVLERSSGMFLVASLQLEMLGSCINIKSLDTALQALPVGVNAMYEATMERINGGPAPELALRALTLLAYACKSLKMDDLLHALAVETEPFKYDSDLLVDPDTVLSACCGLITFEPETKLVRLVCMYYTAQDFLVTYLPKVGVDAEAMLACTCVAHLQGCGFANFTGDVDDVFTYHPFLAYAHCNWAIHANSASLPPFVEEYILQCQHFPWKHPIFRGFDYLNSIQLAAACNFHSLLAQWLGLVLSPTNHPPPSPLDVNSKSAEGCTALALAATCGHLKTVGLLIGVQGVDIQCFDSEGWSPLIAASWAGHVQVVDMLLGVVDTDHVNAGSWTALMHAASRGHTEVIKFLLCVQGINVNAREPDTGDREGDSALTHAAWYGQLDAVQLLLGFDGIDVNASHWVSGTALAQASAQGHIDIVKCLLQQEDIDVNFSQCQLGTALMQAAYGGRKDMVELLLQQEEIDVNATRSDGHSALSLALKENSWRPNKPRSEIVELLQAHEA</sequence>
<dbReference type="InterPro" id="IPR056884">
    <property type="entry name" value="NPHP3-like_N"/>
</dbReference>
<dbReference type="SUPFAM" id="SSF48403">
    <property type="entry name" value="Ankyrin repeat"/>
    <property type="match status" value="1"/>
</dbReference>
<dbReference type="STRING" id="230819.A0A5C3KAL0"/>
<evidence type="ECO:0000259" key="3">
    <source>
        <dbReference type="Pfam" id="PF24883"/>
    </source>
</evidence>
<feature type="domain" description="Nephrocystin 3-like N-terminal" evidence="3">
    <location>
        <begin position="222"/>
        <end position="372"/>
    </location>
</feature>
<name>A0A5C3KAL0_COPMA</name>
<dbReference type="InterPro" id="IPR002110">
    <property type="entry name" value="Ankyrin_rpt"/>
</dbReference>
<dbReference type="PANTHER" id="PTHR10039">
    <property type="entry name" value="AMELOGENIN"/>
    <property type="match status" value="1"/>
</dbReference>
<dbReference type="InterPro" id="IPR027417">
    <property type="entry name" value="P-loop_NTPase"/>
</dbReference>
<feature type="compositionally biased region" description="Polar residues" evidence="2">
    <location>
        <begin position="116"/>
        <end position="133"/>
    </location>
</feature>
<dbReference type="OrthoDB" id="341259at2759"/>
<dbReference type="Pfam" id="PF12796">
    <property type="entry name" value="Ank_2"/>
    <property type="match status" value="3"/>
</dbReference>
<dbReference type="InterPro" id="IPR036770">
    <property type="entry name" value="Ankyrin_rpt-contain_sf"/>
</dbReference>
<feature type="compositionally biased region" description="Basic and acidic residues" evidence="2">
    <location>
        <begin position="25"/>
        <end position="37"/>
    </location>
</feature>
<dbReference type="SMART" id="SM00248">
    <property type="entry name" value="ANK"/>
    <property type="match status" value="6"/>
</dbReference>
<dbReference type="PANTHER" id="PTHR10039:SF15">
    <property type="entry name" value="NACHT DOMAIN-CONTAINING PROTEIN"/>
    <property type="match status" value="1"/>
</dbReference>
<proteinExistence type="predicted"/>
<evidence type="ECO:0000313" key="5">
    <source>
        <dbReference type="Proteomes" id="UP000307440"/>
    </source>
</evidence>
<feature type="region of interest" description="Disordered" evidence="2">
    <location>
        <begin position="1"/>
        <end position="145"/>
    </location>
</feature>
<dbReference type="Gene3D" id="3.40.50.300">
    <property type="entry name" value="P-loop containing nucleotide triphosphate hydrolases"/>
    <property type="match status" value="1"/>
</dbReference>
<reference evidence="4 5" key="1">
    <citation type="journal article" date="2019" name="Nat. Ecol. Evol.">
        <title>Megaphylogeny resolves global patterns of mushroom evolution.</title>
        <authorList>
            <person name="Varga T."/>
            <person name="Krizsan K."/>
            <person name="Foldi C."/>
            <person name="Dima B."/>
            <person name="Sanchez-Garcia M."/>
            <person name="Sanchez-Ramirez S."/>
            <person name="Szollosi G.J."/>
            <person name="Szarkandi J.G."/>
            <person name="Papp V."/>
            <person name="Albert L."/>
            <person name="Andreopoulos W."/>
            <person name="Angelini C."/>
            <person name="Antonin V."/>
            <person name="Barry K.W."/>
            <person name="Bougher N.L."/>
            <person name="Buchanan P."/>
            <person name="Buyck B."/>
            <person name="Bense V."/>
            <person name="Catcheside P."/>
            <person name="Chovatia M."/>
            <person name="Cooper J."/>
            <person name="Damon W."/>
            <person name="Desjardin D."/>
            <person name="Finy P."/>
            <person name="Geml J."/>
            <person name="Haridas S."/>
            <person name="Hughes K."/>
            <person name="Justo A."/>
            <person name="Karasinski D."/>
            <person name="Kautmanova I."/>
            <person name="Kiss B."/>
            <person name="Kocsube S."/>
            <person name="Kotiranta H."/>
            <person name="LaButti K.M."/>
            <person name="Lechner B.E."/>
            <person name="Liimatainen K."/>
            <person name="Lipzen A."/>
            <person name="Lukacs Z."/>
            <person name="Mihaltcheva S."/>
            <person name="Morgado L.N."/>
            <person name="Niskanen T."/>
            <person name="Noordeloos M.E."/>
            <person name="Ohm R.A."/>
            <person name="Ortiz-Santana B."/>
            <person name="Ovrebo C."/>
            <person name="Racz N."/>
            <person name="Riley R."/>
            <person name="Savchenko A."/>
            <person name="Shiryaev A."/>
            <person name="Soop K."/>
            <person name="Spirin V."/>
            <person name="Szebenyi C."/>
            <person name="Tomsovsky M."/>
            <person name="Tulloss R.E."/>
            <person name="Uehling J."/>
            <person name="Grigoriev I.V."/>
            <person name="Vagvolgyi C."/>
            <person name="Papp T."/>
            <person name="Martin F.M."/>
            <person name="Miettinen O."/>
            <person name="Hibbett D.S."/>
            <person name="Nagy L.G."/>
        </authorList>
    </citation>
    <scope>NUCLEOTIDE SEQUENCE [LARGE SCALE GENOMIC DNA]</scope>
    <source>
        <strain evidence="4 5">CBS 121175</strain>
    </source>
</reference>
<evidence type="ECO:0000256" key="1">
    <source>
        <dbReference type="ARBA" id="ARBA00022737"/>
    </source>
</evidence>
<accession>A0A5C3KAL0</accession>
<feature type="compositionally biased region" description="Polar residues" evidence="2">
    <location>
        <begin position="50"/>
        <end position="59"/>
    </location>
</feature>
<gene>
    <name evidence="4" type="ORF">FA15DRAFT_629219</name>
</gene>
<dbReference type="AlphaFoldDB" id="A0A5C3KAL0"/>
<organism evidence="4 5">
    <name type="scientific">Coprinopsis marcescibilis</name>
    <name type="common">Agaric fungus</name>
    <name type="synonym">Psathyrella marcescibilis</name>
    <dbReference type="NCBI Taxonomy" id="230819"/>
    <lineage>
        <taxon>Eukaryota</taxon>
        <taxon>Fungi</taxon>
        <taxon>Dikarya</taxon>
        <taxon>Basidiomycota</taxon>
        <taxon>Agaricomycotina</taxon>
        <taxon>Agaricomycetes</taxon>
        <taxon>Agaricomycetidae</taxon>
        <taxon>Agaricales</taxon>
        <taxon>Agaricineae</taxon>
        <taxon>Psathyrellaceae</taxon>
        <taxon>Coprinopsis</taxon>
    </lineage>
</organism>
<keyword evidence="5" id="KW-1185">Reference proteome</keyword>
<dbReference type="EMBL" id="ML210650">
    <property type="protein sequence ID" value="TFK16757.1"/>
    <property type="molecule type" value="Genomic_DNA"/>
</dbReference>